<feature type="chain" id="PRO_5046471719" evidence="1">
    <location>
        <begin position="23"/>
        <end position="112"/>
    </location>
</feature>
<dbReference type="Proteomes" id="UP001196870">
    <property type="component" value="Unassembled WGS sequence"/>
</dbReference>
<dbReference type="EMBL" id="JAAGBB010000001">
    <property type="protein sequence ID" value="MBR0662787.1"/>
    <property type="molecule type" value="Genomic_DNA"/>
</dbReference>
<feature type="signal peptide" evidence="1">
    <location>
        <begin position="1"/>
        <end position="22"/>
    </location>
</feature>
<sequence>MFRRAVLSAAILCGVASAPAFAQCDTSFTIANRSNAVVNELYFNPTRLTNWGPDRLGQNVLAPGNSVDFRPSPGGNYDFKVVFANGRELERRGVDLCAVSTVTVSGNGIAVQ</sequence>
<dbReference type="RefSeq" id="WP_211850278.1">
    <property type="nucleotide sequence ID" value="NZ_JAAGBB010000001.1"/>
</dbReference>
<comment type="caution">
    <text evidence="2">The sequence shown here is derived from an EMBL/GenBank/DDBJ whole genome shotgun (WGS) entry which is preliminary data.</text>
</comment>
<organism evidence="2 3">
    <name type="scientific">Plastoroseomonas hellenica</name>
    <dbReference type="NCBI Taxonomy" id="2687306"/>
    <lineage>
        <taxon>Bacteria</taxon>
        <taxon>Pseudomonadati</taxon>
        <taxon>Pseudomonadota</taxon>
        <taxon>Alphaproteobacteria</taxon>
        <taxon>Acetobacterales</taxon>
        <taxon>Acetobacteraceae</taxon>
        <taxon>Plastoroseomonas</taxon>
    </lineage>
</organism>
<keyword evidence="1" id="KW-0732">Signal</keyword>
<keyword evidence="3" id="KW-1185">Reference proteome</keyword>
<gene>
    <name evidence="2" type="ORF">GXW71_00325</name>
</gene>
<name>A0ABS5ER67_9PROT</name>
<evidence type="ECO:0000313" key="2">
    <source>
        <dbReference type="EMBL" id="MBR0662787.1"/>
    </source>
</evidence>
<reference evidence="3" key="1">
    <citation type="journal article" date="2021" name="Syst. Appl. Microbiol.">
        <title>Roseomonas hellenica sp. nov., isolated from roots of wild-growing Alkanna tinctoria.</title>
        <authorList>
            <person name="Rat A."/>
            <person name="Naranjo H.D."/>
            <person name="Lebbe L."/>
            <person name="Cnockaert M."/>
            <person name="Krigas N."/>
            <person name="Grigoriadou K."/>
            <person name="Maloupa E."/>
            <person name="Willems A."/>
        </authorList>
    </citation>
    <scope>NUCLEOTIDE SEQUENCE [LARGE SCALE GENOMIC DNA]</scope>
    <source>
        <strain evidence="3">LMG 31523</strain>
    </source>
</reference>
<proteinExistence type="predicted"/>
<evidence type="ECO:0000256" key="1">
    <source>
        <dbReference type="SAM" id="SignalP"/>
    </source>
</evidence>
<protein>
    <submittedName>
        <fullName evidence="2">Uncharacterized protein</fullName>
    </submittedName>
</protein>
<accession>A0ABS5ER67</accession>
<evidence type="ECO:0000313" key="3">
    <source>
        <dbReference type="Proteomes" id="UP001196870"/>
    </source>
</evidence>